<dbReference type="Pfam" id="PF10410">
    <property type="entry name" value="DnaB_bind"/>
    <property type="match status" value="1"/>
</dbReference>
<evidence type="ECO:0000256" key="1">
    <source>
        <dbReference type="ARBA" id="ARBA00022478"/>
    </source>
</evidence>
<keyword evidence="8 12" id="KW-0862">Zinc</keyword>
<dbReference type="HAMAP" id="MF_00974">
    <property type="entry name" value="DNA_primase_DnaG"/>
    <property type="match status" value="1"/>
</dbReference>
<dbReference type="SUPFAM" id="SSF48024">
    <property type="entry name" value="N-terminal domain of DnaB helicase"/>
    <property type="match status" value="1"/>
</dbReference>
<dbReference type="SMART" id="SM00400">
    <property type="entry name" value="ZnF_CHCC"/>
    <property type="match status" value="1"/>
</dbReference>
<keyword evidence="5 12" id="KW-0235">DNA replication</keyword>
<dbReference type="GO" id="GO:0003899">
    <property type="term" value="F:DNA-directed RNA polymerase activity"/>
    <property type="evidence" value="ECO:0007669"/>
    <property type="project" value="UniProtKB-UniRule"/>
</dbReference>
<feature type="domain" description="Toprim" evidence="15">
    <location>
        <begin position="264"/>
        <end position="345"/>
    </location>
</feature>
<dbReference type="InterPro" id="IPR016136">
    <property type="entry name" value="DNA_helicase_N/primase_C"/>
</dbReference>
<feature type="zinc finger region" description="CHC2-type" evidence="12 14">
    <location>
        <begin position="43"/>
        <end position="67"/>
    </location>
</feature>
<protein>
    <recommendedName>
        <fullName evidence="12 13">DNA primase</fullName>
        <ecNumber evidence="12">2.7.7.101</ecNumber>
    </recommendedName>
</protein>
<evidence type="ECO:0000256" key="2">
    <source>
        <dbReference type="ARBA" id="ARBA00022515"/>
    </source>
</evidence>
<dbReference type="PIRSF" id="PIRSF002811">
    <property type="entry name" value="DnaG"/>
    <property type="match status" value="1"/>
</dbReference>
<dbReference type="GO" id="GO:0003678">
    <property type="term" value="F:DNA helicase activity"/>
    <property type="evidence" value="ECO:0007669"/>
    <property type="project" value="InterPro"/>
</dbReference>
<keyword evidence="7 12" id="KW-0863">Zinc-finger</keyword>
<keyword evidence="2 12" id="KW-0639">Primosome</keyword>
<dbReference type="InterPro" id="IPR034151">
    <property type="entry name" value="TOPRIM_DnaG_bac"/>
</dbReference>
<dbReference type="InterPro" id="IPR002694">
    <property type="entry name" value="Znf_CHC2"/>
</dbReference>
<dbReference type="Pfam" id="PF01807">
    <property type="entry name" value="Zn_ribbon_DnaG"/>
    <property type="match status" value="1"/>
</dbReference>
<dbReference type="Pfam" id="PF08275">
    <property type="entry name" value="DNAG_N"/>
    <property type="match status" value="1"/>
</dbReference>
<dbReference type="GO" id="GO:0005737">
    <property type="term" value="C:cytoplasm"/>
    <property type="evidence" value="ECO:0007669"/>
    <property type="project" value="TreeGrafter"/>
</dbReference>
<dbReference type="InterPro" id="IPR036977">
    <property type="entry name" value="DNA_primase_Znf_CHC2"/>
</dbReference>
<organism evidence="16 17">
    <name type="scientific">Halalkalibacter nanhaiisediminis</name>
    <dbReference type="NCBI Taxonomy" id="688079"/>
    <lineage>
        <taxon>Bacteria</taxon>
        <taxon>Bacillati</taxon>
        <taxon>Bacillota</taxon>
        <taxon>Bacilli</taxon>
        <taxon>Bacillales</taxon>
        <taxon>Bacillaceae</taxon>
        <taxon>Halalkalibacter</taxon>
    </lineage>
</organism>
<dbReference type="Gene3D" id="3.90.980.10">
    <property type="entry name" value="DNA primase, catalytic core, N-terminal domain"/>
    <property type="match status" value="1"/>
</dbReference>
<dbReference type="CDD" id="cd03364">
    <property type="entry name" value="TOPRIM_DnaG_primases"/>
    <property type="match status" value="1"/>
</dbReference>
<dbReference type="InterPro" id="IPR013264">
    <property type="entry name" value="DNAG_N"/>
</dbReference>
<dbReference type="NCBIfam" id="TIGR01391">
    <property type="entry name" value="dnaG"/>
    <property type="match status" value="1"/>
</dbReference>
<comment type="subunit">
    <text evidence="12">Monomer. Interacts with DnaB.</text>
</comment>
<dbReference type="PANTHER" id="PTHR30313">
    <property type="entry name" value="DNA PRIMASE"/>
    <property type="match status" value="1"/>
</dbReference>
<evidence type="ECO:0000256" key="13">
    <source>
        <dbReference type="PIRNR" id="PIRNR002811"/>
    </source>
</evidence>
<keyword evidence="6 12" id="KW-0479">Metal-binding</keyword>
<evidence type="ECO:0000256" key="6">
    <source>
        <dbReference type="ARBA" id="ARBA00022723"/>
    </source>
</evidence>
<dbReference type="AlphaFoldDB" id="A0A562QNI4"/>
<keyword evidence="1 12" id="KW-0240">DNA-directed RNA polymerase</keyword>
<evidence type="ECO:0000256" key="5">
    <source>
        <dbReference type="ARBA" id="ARBA00022705"/>
    </source>
</evidence>
<dbReference type="GO" id="GO:0000428">
    <property type="term" value="C:DNA-directed RNA polymerase complex"/>
    <property type="evidence" value="ECO:0007669"/>
    <property type="project" value="UniProtKB-KW"/>
</dbReference>
<dbReference type="InterPro" id="IPR030846">
    <property type="entry name" value="DnaG_bac"/>
</dbReference>
<proteinExistence type="inferred from homology"/>
<keyword evidence="9" id="KW-0460">Magnesium</keyword>
<comment type="similarity">
    <text evidence="12 13">Belongs to the DnaG primase family.</text>
</comment>
<keyword evidence="10 12" id="KW-0238">DNA-binding</keyword>
<evidence type="ECO:0000256" key="3">
    <source>
        <dbReference type="ARBA" id="ARBA00022679"/>
    </source>
</evidence>
<evidence type="ECO:0000256" key="12">
    <source>
        <dbReference type="HAMAP-Rule" id="MF_00974"/>
    </source>
</evidence>
<dbReference type="InterPro" id="IPR019475">
    <property type="entry name" value="DNA_primase_DnaB-bd"/>
</dbReference>
<evidence type="ECO:0000313" key="17">
    <source>
        <dbReference type="Proteomes" id="UP000315711"/>
    </source>
</evidence>
<evidence type="ECO:0000256" key="10">
    <source>
        <dbReference type="ARBA" id="ARBA00023125"/>
    </source>
</evidence>
<evidence type="ECO:0000256" key="11">
    <source>
        <dbReference type="ARBA" id="ARBA00023163"/>
    </source>
</evidence>
<dbReference type="GO" id="GO:0003677">
    <property type="term" value="F:DNA binding"/>
    <property type="evidence" value="ECO:0007669"/>
    <property type="project" value="UniProtKB-KW"/>
</dbReference>
<dbReference type="PANTHER" id="PTHR30313:SF2">
    <property type="entry name" value="DNA PRIMASE"/>
    <property type="match status" value="1"/>
</dbReference>
<evidence type="ECO:0000256" key="4">
    <source>
        <dbReference type="ARBA" id="ARBA00022695"/>
    </source>
</evidence>
<dbReference type="SMART" id="SM00493">
    <property type="entry name" value="TOPRIM"/>
    <property type="match status" value="1"/>
</dbReference>
<dbReference type="GO" id="GO:0008270">
    <property type="term" value="F:zinc ion binding"/>
    <property type="evidence" value="ECO:0007669"/>
    <property type="project" value="UniProtKB-UniRule"/>
</dbReference>
<comment type="cofactor">
    <cofactor evidence="12 13 14">
        <name>Zn(2+)</name>
        <dbReference type="ChEBI" id="CHEBI:29105"/>
    </cofactor>
    <text evidence="12 13 14">Binds 1 zinc ion per monomer.</text>
</comment>
<sequence length="601" mass="68200">MTRMSNRIPDEKVELIRRSSDIVEVISDHVQLKKQGRQYTGLCPFHGENTPSFSVSPDKQLYHCFGCGAGGNVFSFLMELEGLSFIESVKQLAERANIELPDFRSNETVSSSDSPQETMRSAHELAAKLYHHVLTLTEQGGQGRDYISERGFSREQIEQFQIGFAPDRWDALTTILSKRGFSLDVMVAASLLGKRDSDGGHYDRFRNRLMFPIWDGQGNVIAFGGRTITDEKPKYLNSSESPVFHKSKTLYGLHLARPLIRKEATAVLFEGYVDVIAAWGAGVKNGVATLGTALTEEQARVIRRNAETVILCYDSDKAGIEAAFRSAGILEPAGCTVKVAQMPEGLDPDDYIRTYGAARFVSDVIGASLTVMAFKMRYLRKGKNLQNEAERMRYIEDVLAEISTLNRAVERDHYLRQLADEFSLSLDALKQEQFQIFRAQRNKLKHSSEQKRTQVRKSFEPKKLLPAYQNAERLLLAHMMRDVEIADRVQGRIGGAFNVDDHQAIAAYLFAYYGEGHLPNPSQFIQGLQDEKLVRIATELAMLSINEECEEQELLDYMRQIENYPKRVEIKQKELEMKHEQDPVEAAKILMKINRMKQELH</sequence>
<keyword evidence="3 12" id="KW-0808">Transferase</keyword>
<dbReference type="Gene3D" id="1.10.860.10">
    <property type="entry name" value="DNAb Helicase, Chain A"/>
    <property type="match status" value="1"/>
</dbReference>
<keyword evidence="11 12" id="KW-0804">Transcription</keyword>
<keyword evidence="17" id="KW-1185">Reference proteome</keyword>
<evidence type="ECO:0000256" key="14">
    <source>
        <dbReference type="PIRSR" id="PIRSR002811-1"/>
    </source>
</evidence>
<dbReference type="Gene3D" id="3.40.1360.10">
    <property type="match status" value="1"/>
</dbReference>
<dbReference type="EC" id="2.7.7.101" evidence="12"/>
<dbReference type="InterPro" id="IPR037068">
    <property type="entry name" value="DNA_primase_core_N_sf"/>
</dbReference>
<comment type="domain">
    <text evidence="12">Contains an N-terminal zinc-binding domain, a central core domain that contains the primase activity, and a C-terminal DnaB-binding domain.</text>
</comment>
<dbReference type="Pfam" id="PF13155">
    <property type="entry name" value="Toprim_2"/>
    <property type="match status" value="1"/>
</dbReference>
<comment type="function">
    <text evidence="12 13">RNA polymerase that catalyzes the synthesis of short RNA molecules used as primers for DNA polymerase during DNA replication.</text>
</comment>
<evidence type="ECO:0000259" key="15">
    <source>
        <dbReference type="PROSITE" id="PS50880"/>
    </source>
</evidence>
<comment type="caution">
    <text evidence="16">The sequence shown here is derived from an EMBL/GenBank/DDBJ whole genome shotgun (WGS) entry which is preliminary data.</text>
</comment>
<dbReference type="Gene3D" id="3.90.580.10">
    <property type="entry name" value="Zinc finger, CHC2-type domain"/>
    <property type="match status" value="1"/>
</dbReference>
<dbReference type="FunFam" id="3.90.980.10:FF:000001">
    <property type="entry name" value="DNA primase"/>
    <property type="match status" value="1"/>
</dbReference>
<comment type="catalytic activity">
    <reaction evidence="12">
        <text>ssDNA + n NTP = ssDNA/pppN(pN)n-1 hybrid + (n-1) diphosphate.</text>
        <dbReference type="EC" id="2.7.7.101"/>
    </reaction>
</comment>
<dbReference type="GO" id="GO:0006269">
    <property type="term" value="P:DNA replication, synthesis of primer"/>
    <property type="evidence" value="ECO:0007669"/>
    <property type="project" value="UniProtKB-UniRule"/>
</dbReference>
<dbReference type="GO" id="GO:0005524">
    <property type="term" value="F:ATP binding"/>
    <property type="evidence" value="ECO:0007669"/>
    <property type="project" value="InterPro"/>
</dbReference>
<dbReference type="InterPro" id="IPR006295">
    <property type="entry name" value="DNA_primase_DnaG"/>
</dbReference>
<dbReference type="Proteomes" id="UP000315711">
    <property type="component" value="Unassembled WGS sequence"/>
</dbReference>
<dbReference type="SUPFAM" id="SSF56731">
    <property type="entry name" value="DNA primase core"/>
    <property type="match status" value="1"/>
</dbReference>
<evidence type="ECO:0000256" key="9">
    <source>
        <dbReference type="ARBA" id="ARBA00022842"/>
    </source>
</evidence>
<evidence type="ECO:0000256" key="7">
    <source>
        <dbReference type="ARBA" id="ARBA00022771"/>
    </source>
</evidence>
<dbReference type="FunFam" id="3.90.580.10:FF:000001">
    <property type="entry name" value="DNA primase"/>
    <property type="match status" value="1"/>
</dbReference>
<dbReference type="InterPro" id="IPR050219">
    <property type="entry name" value="DnaG_primase"/>
</dbReference>
<accession>A0A562QNI4</accession>
<dbReference type="PROSITE" id="PS50880">
    <property type="entry name" value="TOPRIM"/>
    <property type="match status" value="1"/>
</dbReference>
<name>A0A562QNI4_9BACI</name>
<dbReference type="InterPro" id="IPR006171">
    <property type="entry name" value="TOPRIM_dom"/>
</dbReference>
<dbReference type="SUPFAM" id="SSF57783">
    <property type="entry name" value="Zinc beta-ribbon"/>
    <property type="match status" value="1"/>
</dbReference>
<evidence type="ECO:0000313" key="16">
    <source>
        <dbReference type="EMBL" id="TWI57760.1"/>
    </source>
</evidence>
<dbReference type="GO" id="GO:1990077">
    <property type="term" value="C:primosome complex"/>
    <property type="evidence" value="ECO:0007669"/>
    <property type="project" value="UniProtKB-KW"/>
</dbReference>
<dbReference type="EMBL" id="VLKZ01000003">
    <property type="protein sequence ID" value="TWI57760.1"/>
    <property type="molecule type" value="Genomic_DNA"/>
</dbReference>
<dbReference type="InterPro" id="IPR036185">
    <property type="entry name" value="DNA_heli_DnaB-like_N_sf"/>
</dbReference>
<gene>
    <name evidence="12" type="primary">dnaG</name>
    <name evidence="16" type="ORF">IQ10_01083</name>
</gene>
<keyword evidence="4 12" id="KW-0548">Nucleotidyltransferase</keyword>
<reference evidence="16 17" key="1">
    <citation type="journal article" date="2015" name="Stand. Genomic Sci.">
        <title>Genomic Encyclopedia of Bacterial and Archaeal Type Strains, Phase III: the genomes of soil and plant-associated and newly described type strains.</title>
        <authorList>
            <person name="Whitman W.B."/>
            <person name="Woyke T."/>
            <person name="Klenk H.P."/>
            <person name="Zhou Y."/>
            <person name="Lilburn T.G."/>
            <person name="Beck B.J."/>
            <person name="De Vos P."/>
            <person name="Vandamme P."/>
            <person name="Eisen J.A."/>
            <person name="Garrity G."/>
            <person name="Hugenholtz P."/>
            <person name="Kyrpides N.C."/>
        </authorList>
    </citation>
    <scope>NUCLEOTIDE SEQUENCE [LARGE SCALE GENOMIC DNA]</scope>
    <source>
        <strain evidence="16 17">CGMCC 1.10116</strain>
    </source>
</reference>
<evidence type="ECO:0000256" key="8">
    <source>
        <dbReference type="ARBA" id="ARBA00022833"/>
    </source>
</evidence>